<gene>
    <name evidence="4" type="ORF">ODALV1_LOCUS12572</name>
</gene>
<organism evidence="4 5">
    <name type="scientific">Orchesella dallaii</name>
    <dbReference type="NCBI Taxonomy" id="48710"/>
    <lineage>
        <taxon>Eukaryota</taxon>
        <taxon>Metazoa</taxon>
        <taxon>Ecdysozoa</taxon>
        <taxon>Arthropoda</taxon>
        <taxon>Hexapoda</taxon>
        <taxon>Collembola</taxon>
        <taxon>Entomobryomorpha</taxon>
        <taxon>Entomobryoidea</taxon>
        <taxon>Orchesellidae</taxon>
        <taxon>Orchesellinae</taxon>
        <taxon>Orchesella</taxon>
    </lineage>
</organism>
<name>A0ABP1QLR5_9HEXA</name>
<dbReference type="SUPFAM" id="SSF52047">
    <property type="entry name" value="RNI-like"/>
    <property type="match status" value="1"/>
</dbReference>
<dbReference type="EMBL" id="CAXLJM020000038">
    <property type="protein sequence ID" value="CAL8107098.1"/>
    <property type="molecule type" value="Genomic_DNA"/>
</dbReference>
<dbReference type="InterPro" id="IPR001810">
    <property type="entry name" value="F-box_dom"/>
</dbReference>
<evidence type="ECO:0000313" key="4">
    <source>
        <dbReference type="EMBL" id="CAL8107098.1"/>
    </source>
</evidence>
<evidence type="ECO:0000256" key="1">
    <source>
        <dbReference type="SAM" id="MobiDB-lite"/>
    </source>
</evidence>
<reference evidence="4 5" key="1">
    <citation type="submission" date="2024-08" db="EMBL/GenBank/DDBJ databases">
        <authorList>
            <person name="Cucini C."/>
            <person name="Frati F."/>
        </authorList>
    </citation>
    <scope>NUCLEOTIDE SEQUENCE [LARGE SCALE GENOMIC DNA]</scope>
</reference>
<dbReference type="PROSITE" id="PS50181">
    <property type="entry name" value="FBOX"/>
    <property type="match status" value="1"/>
</dbReference>
<dbReference type="InterPro" id="IPR032675">
    <property type="entry name" value="LRR_dom_sf"/>
</dbReference>
<protein>
    <recommendedName>
        <fullName evidence="3">F-box domain-containing protein</fullName>
    </recommendedName>
</protein>
<proteinExistence type="predicted"/>
<evidence type="ECO:0000259" key="3">
    <source>
        <dbReference type="PROSITE" id="PS50181"/>
    </source>
</evidence>
<evidence type="ECO:0000313" key="5">
    <source>
        <dbReference type="Proteomes" id="UP001642540"/>
    </source>
</evidence>
<sequence>MGSYYPYGRTGLNDEIGEEYRLPNKWVLATFLGIFGGGLAYTMYRKKWHSTTSPRANNPRQQPTRTGESEFACIRDLPPEIRTRIWQTLPYDDLLNLRLTSQSMKTDIETIVGLTGRITSSDPTKYEFFQKIALQSCKITELEEPIDHDFFLNPNVLQNLEIREHSTISLDNIRSILGVSYNLKSLKLRLTLNDNSEEVSQVILEYLPSMKSLTFLHVKTKSRYSSVTKSFTSNALAFTTPKLIKSIHLEMPDLPEGEISKWKRVLDKQTNLVNLTCNLGNVFWRYYEQVLQRNSATIERLVLEGLRGWGVGANVEDPLDWSVFSDFSSLKSLDISTNRDGEHDVLNSIHFDRFPCLNIEEFFVSRVMLPPEAVEKVYTEMIKLQRGALDHIGNDGIARANEMAWMIHQADDRLIDGWWENERNWDLIFHGGFGVTIAIILAVLSKTAIGQSSWFAGDSSYNFLDSGSDQQASERN</sequence>
<dbReference type="Gene3D" id="3.80.10.10">
    <property type="entry name" value="Ribonuclease Inhibitor"/>
    <property type="match status" value="1"/>
</dbReference>
<feature type="region of interest" description="Disordered" evidence="1">
    <location>
        <begin position="50"/>
        <end position="69"/>
    </location>
</feature>
<feature type="transmembrane region" description="Helical" evidence="2">
    <location>
        <begin position="427"/>
        <end position="445"/>
    </location>
</feature>
<keyword evidence="2" id="KW-1133">Transmembrane helix</keyword>
<comment type="caution">
    <text evidence="4">The sequence shown here is derived from an EMBL/GenBank/DDBJ whole genome shotgun (WGS) entry which is preliminary data.</text>
</comment>
<keyword evidence="5" id="KW-1185">Reference proteome</keyword>
<feature type="compositionally biased region" description="Polar residues" evidence="1">
    <location>
        <begin position="50"/>
        <end position="66"/>
    </location>
</feature>
<feature type="transmembrane region" description="Helical" evidence="2">
    <location>
        <begin position="26"/>
        <end position="44"/>
    </location>
</feature>
<feature type="domain" description="F-box" evidence="3">
    <location>
        <begin position="71"/>
        <end position="132"/>
    </location>
</feature>
<accession>A0ABP1QLR5</accession>
<keyword evidence="2" id="KW-0472">Membrane</keyword>
<keyword evidence="2" id="KW-0812">Transmembrane</keyword>
<evidence type="ECO:0000256" key="2">
    <source>
        <dbReference type="SAM" id="Phobius"/>
    </source>
</evidence>
<dbReference type="Proteomes" id="UP001642540">
    <property type="component" value="Unassembled WGS sequence"/>
</dbReference>